<reference evidence="5" key="1">
    <citation type="submission" date="2021-01" db="EMBL/GenBank/DDBJ databases">
        <authorList>
            <person name="Corre E."/>
            <person name="Pelletier E."/>
            <person name="Niang G."/>
            <person name="Scheremetjew M."/>
            <person name="Finn R."/>
            <person name="Kale V."/>
            <person name="Holt S."/>
            <person name="Cochrane G."/>
            <person name="Meng A."/>
            <person name="Brown T."/>
            <person name="Cohen L."/>
        </authorList>
    </citation>
    <scope>NUCLEOTIDE SEQUENCE</scope>
    <source>
        <strain evidence="5">SL-175</strain>
    </source>
</reference>
<gene>
    <name evidence="5" type="ORF">MANT1106_LOCUS7915</name>
</gene>
<feature type="compositionally biased region" description="Low complexity" evidence="3">
    <location>
        <begin position="97"/>
        <end position="124"/>
    </location>
</feature>
<evidence type="ECO:0000313" key="5">
    <source>
        <dbReference type="EMBL" id="CAD8705232.1"/>
    </source>
</evidence>
<feature type="compositionally biased region" description="Low complexity" evidence="3">
    <location>
        <begin position="132"/>
        <end position="150"/>
    </location>
</feature>
<evidence type="ECO:0000256" key="2">
    <source>
        <dbReference type="ARBA" id="ARBA00022640"/>
    </source>
</evidence>
<name>A0A7S0SGJ2_9CHLO</name>
<proteinExistence type="predicted"/>
<dbReference type="EMBL" id="HBFC01013596">
    <property type="protein sequence ID" value="CAD8705232.1"/>
    <property type="molecule type" value="Transcribed_RNA"/>
</dbReference>
<dbReference type="Pfam" id="PF04755">
    <property type="entry name" value="PAP_fibrillin"/>
    <property type="match status" value="1"/>
</dbReference>
<dbReference type="InterPro" id="IPR039633">
    <property type="entry name" value="PAP"/>
</dbReference>
<evidence type="ECO:0000256" key="1">
    <source>
        <dbReference type="ARBA" id="ARBA00004474"/>
    </source>
</evidence>
<protein>
    <recommendedName>
        <fullName evidence="4">Plastid lipid-associated protein/fibrillin conserved domain-containing protein</fullName>
    </recommendedName>
</protein>
<evidence type="ECO:0000256" key="3">
    <source>
        <dbReference type="SAM" id="MobiDB-lite"/>
    </source>
</evidence>
<dbReference type="InterPro" id="IPR006843">
    <property type="entry name" value="PAP/fibrillin_dom"/>
</dbReference>
<evidence type="ECO:0000259" key="4">
    <source>
        <dbReference type="Pfam" id="PF04755"/>
    </source>
</evidence>
<feature type="domain" description="Plastid lipid-associated protein/fibrillin conserved" evidence="4">
    <location>
        <begin position="176"/>
        <end position="233"/>
    </location>
</feature>
<keyword evidence="2" id="KW-0934">Plastid</keyword>
<feature type="region of interest" description="Disordered" evidence="3">
    <location>
        <begin position="85"/>
        <end position="164"/>
    </location>
</feature>
<sequence>MMSATTSCALLAVAGTGSPFAGLSSASGRQIVASQLVRIRPRPRRSAMIATATKRLSSSVIALHHPHAPARRGPVLHAAADTFAGTDGDEKAAGAASSSSDTLPSPSPSVGDEDAVTAAAVGDAPAEEEEAGAVTPAPAPSPVSAFVPATYSTPPPGDVEEVEEDPDAEERAVLVRRLLGLAAASSRGQQESRDGRATMEGLITNLEFMNPTEEPARGIDGEWVLVYANVEAFRSSPFFWAFQKVLPGGEELAAQIFKFTAGLPVAGARGPFGVIAQTVSLETEELVSEVEMRLFDPFFALASGMSGTVVSTASVKVAEGSDGDTLLVTPRTTRVRNSNVGGALLDQVVVPTSDVLTQAAGGSAAVEAEVTVTYVDSTLQVMRVGENRDQIFVYAKRSEIF</sequence>
<accession>A0A7S0SGJ2</accession>
<comment type="subcellular location">
    <subcellularLocation>
        <location evidence="1">Plastid</location>
    </subcellularLocation>
</comment>
<organism evidence="5">
    <name type="scientific">Mantoniella antarctica</name>
    <dbReference type="NCBI Taxonomy" id="81844"/>
    <lineage>
        <taxon>Eukaryota</taxon>
        <taxon>Viridiplantae</taxon>
        <taxon>Chlorophyta</taxon>
        <taxon>Mamiellophyceae</taxon>
        <taxon>Mamiellales</taxon>
        <taxon>Mamiellaceae</taxon>
        <taxon>Mantoniella</taxon>
    </lineage>
</organism>
<dbReference type="PANTHER" id="PTHR31906">
    <property type="entry name" value="PLASTID-LIPID-ASSOCIATED PROTEIN 4, CHLOROPLASTIC-RELATED"/>
    <property type="match status" value="1"/>
</dbReference>
<dbReference type="GO" id="GO:0009536">
    <property type="term" value="C:plastid"/>
    <property type="evidence" value="ECO:0007669"/>
    <property type="project" value="UniProtKB-SubCell"/>
</dbReference>
<dbReference type="AlphaFoldDB" id="A0A7S0SGJ2"/>